<dbReference type="PROSITE" id="PS50921">
    <property type="entry name" value="ANTAR"/>
    <property type="match status" value="1"/>
</dbReference>
<sequence length="244" mass="26111">MTGEPILPEHLDELTAAMADLTGALETEPAEAEILDAVCAEAVRAVPGADLASITAIRDGDPETAASTDDRAVEIDKAQYAAAAGPCLEAAETGKIVRVPLATAGAEWPEFTARARELGVGSYLAAPLRVDEHLSGALNLFGYGDHGFAETDSQLLKLYTTVVSFGLRTTRRYHQARRRTSDLEAAMRSRAVIEQAKGILMAVHRISADDAMKRLVTESQHTNVKVRDVAARFVEELSSVPSRG</sequence>
<evidence type="ECO:0000256" key="2">
    <source>
        <dbReference type="ARBA" id="ARBA00023163"/>
    </source>
</evidence>
<name>A0A229SMM7_9PSEU</name>
<gene>
    <name evidence="4" type="ORF">CF165_45200</name>
</gene>
<dbReference type="SMART" id="SM00065">
    <property type="entry name" value="GAF"/>
    <property type="match status" value="1"/>
</dbReference>
<dbReference type="InterPro" id="IPR029016">
    <property type="entry name" value="GAF-like_dom_sf"/>
</dbReference>
<dbReference type="AlphaFoldDB" id="A0A229SMM7"/>
<dbReference type="SMART" id="SM01012">
    <property type="entry name" value="ANTAR"/>
    <property type="match status" value="1"/>
</dbReference>
<evidence type="ECO:0000256" key="1">
    <source>
        <dbReference type="ARBA" id="ARBA00023015"/>
    </source>
</evidence>
<dbReference type="SUPFAM" id="SSF55781">
    <property type="entry name" value="GAF domain-like"/>
    <property type="match status" value="1"/>
</dbReference>
<dbReference type="Pfam" id="PF03861">
    <property type="entry name" value="ANTAR"/>
    <property type="match status" value="1"/>
</dbReference>
<reference evidence="5" key="1">
    <citation type="submission" date="2017-07" db="EMBL/GenBank/DDBJ databases">
        <title>Comparative genome mining reveals phylogenetic distribution patterns of secondary metabolites in Amycolatopsis.</title>
        <authorList>
            <person name="Adamek M."/>
            <person name="Alanjary M."/>
            <person name="Sales-Ortells H."/>
            <person name="Goodfellow M."/>
            <person name="Bull A.T."/>
            <person name="Kalinowski J."/>
            <person name="Ziemert N."/>
        </authorList>
    </citation>
    <scope>NUCLEOTIDE SEQUENCE [LARGE SCALE GENOMIC DNA]</scope>
    <source>
        <strain evidence="5">H5</strain>
    </source>
</reference>
<dbReference type="Gene3D" id="3.30.450.40">
    <property type="match status" value="1"/>
</dbReference>
<accession>A0A229SMM7</accession>
<feature type="domain" description="ANTAR" evidence="3">
    <location>
        <begin position="173"/>
        <end position="234"/>
    </location>
</feature>
<dbReference type="InterPro" id="IPR012074">
    <property type="entry name" value="GAF_ANTAR"/>
</dbReference>
<dbReference type="Proteomes" id="UP000215199">
    <property type="component" value="Unassembled WGS sequence"/>
</dbReference>
<evidence type="ECO:0000313" key="4">
    <source>
        <dbReference type="EMBL" id="OXM59941.1"/>
    </source>
</evidence>
<evidence type="ECO:0000259" key="3">
    <source>
        <dbReference type="PROSITE" id="PS50921"/>
    </source>
</evidence>
<dbReference type="Gene3D" id="1.10.10.10">
    <property type="entry name" value="Winged helix-like DNA-binding domain superfamily/Winged helix DNA-binding domain"/>
    <property type="match status" value="1"/>
</dbReference>
<dbReference type="InterPro" id="IPR005561">
    <property type="entry name" value="ANTAR"/>
</dbReference>
<protein>
    <submittedName>
        <fullName evidence="4">Transcriptional regulator</fullName>
    </submittedName>
</protein>
<dbReference type="RefSeq" id="WP_093953777.1">
    <property type="nucleotide sequence ID" value="NZ_NMUL01000068.1"/>
</dbReference>
<keyword evidence="5" id="KW-1185">Reference proteome</keyword>
<organism evidence="4 5">
    <name type="scientific">Amycolatopsis vastitatis</name>
    <dbReference type="NCBI Taxonomy" id="1905142"/>
    <lineage>
        <taxon>Bacteria</taxon>
        <taxon>Bacillati</taxon>
        <taxon>Actinomycetota</taxon>
        <taxon>Actinomycetes</taxon>
        <taxon>Pseudonocardiales</taxon>
        <taxon>Pseudonocardiaceae</taxon>
        <taxon>Amycolatopsis</taxon>
    </lineage>
</organism>
<dbReference type="InterPro" id="IPR036388">
    <property type="entry name" value="WH-like_DNA-bd_sf"/>
</dbReference>
<dbReference type="EMBL" id="NMUL01000068">
    <property type="protein sequence ID" value="OXM59941.1"/>
    <property type="molecule type" value="Genomic_DNA"/>
</dbReference>
<proteinExistence type="predicted"/>
<dbReference type="OrthoDB" id="4929862at2"/>
<dbReference type="PIRSF" id="PIRSF036625">
    <property type="entry name" value="GAF_ANTAR"/>
    <property type="match status" value="1"/>
</dbReference>
<evidence type="ECO:0000313" key="5">
    <source>
        <dbReference type="Proteomes" id="UP000215199"/>
    </source>
</evidence>
<dbReference type="Pfam" id="PF13185">
    <property type="entry name" value="GAF_2"/>
    <property type="match status" value="1"/>
</dbReference>
<keyword evidence="1" id="KW-0805">Transcription regulation</keyword>
<dbReference type="GO" id="GO:0003723">
    <property type="term" value="F:RNA binding"/>
    <property type="evidence" value="ECO:0007669"/>
    <property type="project" value="InterPro"/>
</dbReference>
<dbReference type="InterPro" id="IPR003018">
    <property type="entry name" value="GAF"/>
</dbReference>
<keyword evidence="2" id="KW-0804">Transcription</keyword>
<comment type="caution">
    <text evidence="4">The sequence shown here is derived from an EMBL/GenBank/DDBJ whole genome shotgun (WGS) entry which is preliminary data.</text>
</comment>